<dbReference type="InterPro" id="IPR044809">
    <property type="entry name" value="AUF1-like"/>
</dbReference>
<dbReference type="InterPro" id="IPR032675">
    <property type="entry name" value="LRR_dom_sf"/>
</dbReference>
<evidence type="ECO:0000313" key="2">
    <source>
        <dbReference type="EMBL" id="PNR42781.1"/>
    </source>
</evidence>
<dbReference type="AlphaFoldDB" id="A0A2K1JML2"/>
<dbReference type="KEGG" id="ppp:112290875"/>
<keyword evidence="4" id="KW-1185">Reference proteome</keyword>
<reference evidence="2 4" key="1">
    <citation type="journal article" date="2008" name="Science">
        <title>The Physcomitrella genome reveals evolutionary insights into the conquest of land by plants.</title>
        <authorList>
            <person name="Rensing S."/>
            <person name="Lang D."/>
            <person name="Zimmer A."/>
            <person name="Terry A."/>
            <person name="Salamov A."/>
            <person name="Shapiro H."/>
            <person name="Nishiyama T."/>
            <person name="Perroud P.-F."/>
            <person name="Lindquist E."/>
            <person name="Kamisugi Y."/>
            <person name="Tanahashi T."/>
            <person name="Sakakibara K."/>
            <person name="Fujita T."/>
            <person name="Oishi K."/>
            <person name="Shin-I T."/>
            <person name="Kuroki Y."/>
            <person name="Toyoda A."/>
            <person name="Suzuki Y."/>
            <person name="Hashimoto A."/>
            <person name="Yamaguchi K."/>
            <person name="Sugano A."/>
            <person name="Kohara Y."/>
            <person name="Fujiyama A."/>
            <person name="Anterola A."/>
            <person name="Aoki S."/>
            <person name="Ashton N."/>
            <person name="Barbazuk W.B."/>
            <person name="Barker E."/>
            <person name="Bennetzen J."/>
            <person name="Bezanilla M."/>
            <person name="Blankenship R."/>
            <person name="Cho S.H."/>
            <person name="Dutcher S."/>
            <person name="Estelle M."/>
            <person name="Fawcett J.A."/>
            <person name="Gundlach H."/>
            <person name="Hanada K."/>
            <person name="Heyl A."/>
            <person name="Hicks K.A."/>
            <person name="Hugh J."/>
            <person name="Lohr M."/>
            <person name="Mayer K."/>
            <person name="Melkozernov A."/>
            <person name="Murata T."/>
            <person name="Nelson D."/>
            <person name="Pils B."/>
            <person name="Prigge M."/>
            <person name="Reiss B."/>
            <person name="Renner T."/>
            <person name="Rombauts S."/>
            <person name="Rushton P."/>
            <person name="Sanderfoot A."/>
            <person name="Schween G."/>
            <person name="Shiu S.-H."/>
            <person name="Stueber K."/>
            <person name="Theodoulou F.L."/>
            <person name="Tu H."/>
            <person name="Van de Peer Y."/>
            <person name="Verrier P.J."/>
            <person name="Waters E."/>
            <person name="Wood A."/>
            <person name="Yang L."/>
            <person name="Cove D."/>
            <person name="Cuming A."/>
            <person name="Hasebe M."/>
            <person name="Lucas S."/>
            <person name="Mishler D.B."/>
            <person name="Reski R."/>
            <person name="Grigoriev I."/>
            <person name="Quatrano R.S."/>
            <person name="Boore J.L."/>
        </authorList>
    </citation>
    <scope>NUCLEOTIDE SEQUENCE [LARGE SCALE GENOMIC DNA]</scope>
    <source>
        <strain evidence="3 4">cv. Gransden 2004</strain>
    </source>
</reference>
<evidence type="ECO:0000313" key="3">
    <source>
        <dbReference type="EnsemblPlants" id="Pp3c13_20140V3.1"/>
    </source>
</evidence>
<gene>
    <name evidence="3" type="primary">LOC112290875</name>
    <name evidence="2" type="ORF">PHYPA_017611</name>
</gene>
<dbReference type="RefSeq" id="XP_024393451.1">
    <property type="nucleotide sequence ID" value="XM_024537683.2"/>
</dbReference>
<sequence>MRGFKSAQSKASETWSCKVLTLPSYLLEDIFNRLEIASAIAIASCACRSFREAGRRVQSIRLICLSKYHEIARAGVTSNPPSTLTLKDGKGESSASGAEASKGVTQFVSSDDESGDERIFVVFREVVVGFLQKKPNLVQLRIEIEAELQSHPVPETERTRTDFWLSDPQHLKRWVPSVRSTLKHLCIVDYGQQAIVRRTTILAVLSQNCKLLMTLDLRNMFIDSTGLEDMPSVVSFTLRCVKVTGDTLQHINAHMRNLKTLALLGVFGVTHGNLDFPHMKVLCLGLSTVAREVSMHLPSLVKLQLKMLCPERLTVTASDLKFMAFNLDIREISKVEFKDLRKLQELLYGASSFETLLKIVAANPNLEKLFLDIPCMALGEDGKWLGVLKGIPITLPSFKQLLMCERLEVLNVGPGLWHSMEENLGQLSTVEKWPPFKRLTLHMIPQNLDICVAILRILLKPGLVALKICVHTHSLISYETIVSAVKEIVSHFGQDFRFESQPWTKSLDFSCFSF</sequence>
<dbReference type="EMBL" id="ABEU02000013">
    <property type="protein sequence ID" value="PNR42781.1"/>
    <property type="molecule type" value="Genomic_DNA"/>
</dbReference>
<evidence type="ECO:0000256" key="1">
    <source>
        <dbReference type="SAM" id="MobiDB-lite"/>
    </source>
</evidence>
<dbReference type="SUPFAM" id="SSF52047">
    <property type="entry name" value="RNI-like"/>
    <property type="match status" value="1"/>
</dbReference>
<accession>A0A2K1JML2</accession>
<dbReference type="OrthoDB" id="2242903at2759"/>
<protein>
    <recommendedName>
        <fullName evidence="5">F-box domain-containing protein</fullName>
    </recommendedName>
</protein>
<organism evidence="2">
    <name type="scientific">Physcomitrium patens</name>
    <name type="common">Spreading-leaved earth moss</name>
    <name type="synonym">Physcomitrella patens</name>
    <dbReference type="NCBI Taxonomy" id="3218"/>
    <lineage>
        <taxon>Eukaryota</taxon>
        <taxon>Viridiplantae</taxon>
        <taxon>Streptophyta</taxon>
        <taxon>Embryophyta</taxon>
        <taxon>Bryophyta</taxon>
        <taxon>Bryophytina</taxon>
        <taxon>Bryopsida</taxon>
        <taxon>Funariidae</taxon>
        <taxon>Funariales</taxon>
        <taxon>Funariaceae</taxon>
        <taxon>Physcomitrium</taxon>
    </lineage>
</organism>
<dbReference type="PaxDb" id="3218-PP1S223_60V6.1"/>
<name>A0A2K1JML2_PHYPA</name>
<evidence type="ECO:0000313" key="4">
    <source>
        <dbReference type="Proteomes" id="UP000006727"/>
    </source>
</evidence>
<dbReference type="Proteomes" id="UP000006727">
    <property type="component" value="Chromosome 13"/>
</dbReference>
<dbReference type="Gene3D" id="3.80.10.10">
    <property type="entry name" value="Ribonuclease Inhibitor"/>
    <property type="match status" value="1"/>
</dbReference>
<dbReference type="GeneID" id="112290875"/>
<proteinExistence type="predicted"/>
<dbReference type="Gramene" id="Pp3c13_20140V3.1">
    <property type="protein sequence ID" value="Pp3c13_20140V3.1"/>
    <property type="gene ID" value="Pp3c13_20140"/>
</dbReference>
<dbReference type="Gramene" id="Pp3c13_20140V3.2">
    <property type="protein sequence ID" value="Pp3c13_20140V3.2"/>
    <property type="gene ID" value="Pp3c13_20140"/>
</dbReference>
<dbReference type="PANTHER" id="PTHR31215">
    <property type="entry name" value="OS05G0510400 PROTEIN-RELATED"/>
    <property type="match status" value="1"/>
</dbReference>
<dbReference type="FunCoup" id="A0A2K1JML2">
    <property type="interactions" value="962"/>
</dbReference>
<reference evidence="3" key="3">
    <citation type="submission" date="2020-12" db="UniProtKB">
        <authorList>
            <consortium name="EnsemblPlants"/>
        </authorList>
    </citation>
    <scope>IDENTIFICATION</scope>
</reference>
<dbReference type="EnsemblPlants" id="Pp3c13_20140V3.2">
    <property type="protein sequence ID" value="Pp3c13_20140V3.2"/>
    <property type="gene ID" value="Pp3c13_20140"/>
</dbReference>
<dbReference type="EnsemblPlants" id="Pp3c13_20140V3.1">
    <property type="protein sequence ID" value="Pp3c13_20140V3.1"/>
    <property type="gene ID" value="Pp3c13_20140"/>
</dbReference>
<reference evidence="2 4" key="2">
    <citation type="journal article" date="2018" name="Plant J.">
        <title>The Physcomitrella patens chromosome-scale assembly reveals moss genome structure and evolution.</title>
        <authorList>
            <person name="Lang D."/>
            <person name="Ullrich K.K."/>
            <person name="Murat F."/>
            <person name="Fuchs J."/>
            <person name="Jenkins J."/>
            <person name="Haas F.B."/>
            <person name="Piednoel M."/>
            <person name="Gundlach H."/>
            <person name="Van Bel M."/>
            <person name="Meyberg R."/>
            <person name="Vives C."/>
            <person name="Morata J."/>
            <person name="Symeonidi A."/>
            <person name="Hiss M."/>
            <person name="Muchero W."/>
            <person name="Kamisugi Y."/>
            <person name="Saleh O."/>
            <person name="Blanc G."/>
            <person name="Decker E.L."/>
            <person name="van Gessel N."/>
            <person name="Grimwood J."/>
            <person name="Hayes R.D."/>
            <person name="Graham S.W."/>
            <person name="Gunter L.E."/>
            <person name="McDaniel S.F."/>
            <person name="Hoernstein S.N.W."/>
            <person name="Larsson A."/>
            <person name="Li F.W."/>
            <person name="Perroud P.F."/>
            <person name="Phillips J."/>
            <person name="Ranjan P."/>
            <person name="Rokshar D.S."/>
            <person name="Rothfels C.J."/>
            <person name="Schneider L."/>
            <person name="Shu S."/>
            <person name="Stevenson D.W."/>
            <person name="Thummler F."/>
            <person name="Tillich M."/>
            <person name="Villarreal Aguilar J.C."/>
            <person name="Widiez T."/>
            <person name="Wong G.K."/>
            <person name="Wymore A."/>
            <person name="Zhang Y."/>
            <person name="Zimmer A.D."/>
            <person name="Quatrano R.S."/>
            <person name="Mayer K.F.X."/>
            <person name="Goodstein D."/>
            <person name="Casacuberta J.M."/>
            <person name="Vandepoele K."/>
            <person name="Reski R."/>
            <person name="Cuming A.C."/>
            <person name="Tuskan G.A."/>
            <person name="Maumus F."/>
            <person name="Salse J."/>
            <person name="Schmutz J."/>
            <person name="Rensing S.A."/>
        </authorList>
    </citation>
    <scope>NUCLEOTIDE SEQUENCE [LARGE SCALE GENOMIC DNA]</scope>
    <source>
        <strain evidence="3 4">cv. Gransden 2004</strain>
    </source>
</reference>
<evidence type="ECO:0008006" key="5">
    <source>
        <dbReference type="Google" id="ProtNLM"/>
    </source>
</evidence>
<feature type="region of interest" description="Disordered" evidence="1">
    <location>
        <begin position="79"/>
        <end position="98"/>
    </location>
</feature>